<dbReference type="Gene3D" id="3.40.50.300">
    <property type="entry name" value="P-loop containing nucleotide triphosphate hydrolases"/>
    <property type="match status" value="1"/>
</dbReference>
<dbReference type="Gramene" id="mRNA:HanXRQr2_Chr07g0314321">
    <property type="protein sequence ID" value="CDS:HanXRQr2_Chr07g0314321.1"/>
    <property type="gene ID" value="HanXRQr2_Chr07g0314321"/>
</dbReference>
<reference evidence="1" key="2">
    <citation type="submission" date="2020-06" db="EMBL/GenBank/DDBJ databases">
        <title>Helianthus annuus Genome sequencing and assembly Release 2.</title>
        <authorList>
            <person name="Gouzy J."/>
            <person name="Langlade N."/>
            <person name="Munos S."/>
        </authorList>
    </citation>
    <scope>NUCLEOTIDE SEQUENCE</scope>
    <source>
        <tissue evidence="1">Leaves</tissue>
    </source>
</reference>
<gene>
    <name evidence="1" type="ORF">HanXRQr2_Chr07g0314321</name>
</gene>
<reference evidence="1" key="1">
    <citation type="journal article" date="2017" name="Nature">
        <title>The sunflower genome provides insights into oil metabolism, flowering and Asterid evolution.</title>
        <authorList>
            <person name="Badouin H."/>
            <person name="Gouzy J."/>
            <person name="Grassa C.J."/>
            <person name="Murat F."/>
            <person name="Staton S.E."/>
            <person name="Cottret L."/>
            <person name="Lelandais-Briere C."/>
            <person name="Owens G.L."/>
            <person name="Carrere S."/>
            <person name="Mayjonade B."/>
            <person name="Legrand L."/>
            <person name="Gill N."/>
            <person name="Kane N.C."/>
            <person name="Bowers J.E."/>
            <person name="Hubner S."/>
            <person name="Bellec A."/>
            <person name="Berard A."/>
            <person name="Berges H."/>
            <person name="Blanchet N."/>
            <person name="Boniface M.C."/>
            <person name="Brunel D."/>
            <person name="Catrice O."/>
            <person name="Chaidir N."/>
            <person name="Claudel C."/>
            <person name="Donnadieu C."/>
            <person name="Faraut T."/>
            <person name="Fievet G."/>
            <person name="Helmstetter N."/>
            <person name="King M."/>
            <person name="Knapp S.J."/>
            <person name="Lai Z."/>
            <person name="Le Paslier M.C."/>
            <person name="Lippi Y."/>
            <person name="Lorenzon L."/>
            <person name="Mandel J.R."/>
            <person name="Marage G."/>
            <person name="Marchand G."/>
            <person name="Marquand E."/>
            <person name="Bret-Mestries E."/>
            <person name="Morien E."/>
            <person name="Nambeesan S."/>
            <person name="Nguyen T."/>
            <person name="Pegot-Espagnet P."/>
            <person name="Pouilly N."/>
            <person name="Raftis F."/>
            <person name="Sallet E."/>
            <person name="Schiex T."/>
            <person name="Thomas J."/>
            <person name="Vandecasteele C."/>
            <person name="Vares D."/>
            <person name="Vear F."/>
            <person name="Vautrin S."/>
            <person name="Crespi M."/>
            <person name="Mangin B."/>
            <person name="Burke J.M."/>
            <person name="Salse J."/>
            <person name="Munos S."/>
            <person name="Vincourt P."/>
            <person name="Rieseberg L.H."/>
            <person name="Langlade N.B."/>
        </authorList>
    </citation>
    <scope>NUCLEOTIDE SEQUENCE</scope>
    <source>
        <tissue evidence="1">Leaves</tissue>
    </source>
</reference>
<dbReference type="InterPro" id="IPR027417">
    <property type="entry name" value="P-loop_NTPase"/>
</dbReference>
<keyword evidence="2" id="KW-1185">Reference proteome</keyword>
<evidence type="ECO:0000313" key="2">
    <source>
        <dbReference type="Proteomes" id="UP000215914"/>
    </source>
</evidence>
<protein>
    <submittedName>
        <fullName evidence="1">P-loop containing nucleoside triphosphate hydrolase</fullName>
    </submittedName>
</protein>
<evidence type="ECO:0000313" key="1">
    <source>
        <dbReference type="EMBL" id="KAF5800284.1"/>
    </source>
</evidence>
<dbReference type="Proteomes" id="UP000215914">
    <property type="component" value="Unassembled WGS sequence"/>
</dbReference>
<name>A0A9K3NHD0_HELAN</name>
<organism evidence="1 2">
    <name type="scientific">Helianthus annuus</name>
    <name type="common">Common sunflower</name>
    <dbReference type="NCBI Taxonomy" id="4232"/>
    <lineage>
        <taxon>Eukaryota</taxon>
        <taxon>Viridiplantae</taxon>
        <taxon>Streptophyta</taxon>
        <taxon>Embryophyta</taxon>
        <taxon>Tracheophyta</taxon>
        <taxon>Spermatophyta</taxon>
        <taxon>Magnoliopsida</taxon>
        <taxon>eudicotyledons</taxon>
        <taxon>Gunneridae</taxon>
        <taxon>Pentapetalae</taxon>
        <taxon>asterids</taxon>
        <taxon>campanulids</taxon>
        <taxon>Asterales</taxon>
        <taxon>Asteraceae</taxon>
        <taxon>Asteroideae</taxon>
        <taxon>Heliantheae alliance</taxon>
        <taxon>Heliantheae</taxon>
        <taxon>Helianthus</taxon>
    </lineage>
</organism>
<dbReference type="EMBL" id="MNCJ02000322">
    <property type="protein sequence ID" value="KAF5800284.1"/>
    <property type="molecule type" value="Genomic_DNA"/>
</dbReference>
<accession>A0A9K3NHD0</accession>
<dbReference type="GO" id="GO:0016787">
    <property type="term" value="F:hydrolase activity"/>
    <property type="evidence" value="ECO:0007669"/>
    <property type="project" value="UniProtKB-KW"/>
</dbReference>
<keyword evidence="1" id="KW-0378">Hydrolase</keyword>
<proteinExistence type="predicted"/>
<comment type="caution">
    <text evidence="1">The sequence shown here is derived from an EMBL/GenBank/DDBJ whole genome shotgun (WGS) entry which is preliminary data.</text>
</comment>
<sequence length="68" mass="7564">MLGRSTIIIARGLSLIENADFIVAMEDGQLMKIETHEELYISSILKGFLHASSKSHIFTIPFSSMLLP</sequence>
<dbReference type="AlphaFoldDB" id="A0A9K3NHD0"/>
<dbReference type="SUPFAM" id="SSF52540">
    <property type="entry name" value="P-loop containing nucleoside triphosphate hydrolases"/>
    <property type="match status" value="1"/>
</dbReference>